<evidence type="ECO:0008006" key="3">
    <source>
        <dbReference type="Google" id="ProtNLM"/>
    </source>
</evidence>
<organism evidence="1 2">
    <name type="scientific">Leucobacter luti</name>
    <dbReference type="NCBI Taxonomy" id="340320"/>
    <lineage>
        <taxon>Bacteria</taxon>
        <taxon>Bacillati</taxon>
        <taxon>Actinomycetota</taxon>
        <taxon>Actinomycetes</taxon>
        <taxon>Micrococcales</taxon>
        <taxon>Microbacteriaceae</taxon>
        <taxon>Leucobacter</taxon>
    </lineage>
</organism>
<sequence>MHTDIPQRPEVEHLAAVSSPHLVTIVLRTTPVTTEAEAARITFGTLTTQAIARLTELGGSPTEIERTAAGLRALHDDAHLWRYLSHSLVVFASPERTISYRLPNELESEWFAGSHFRIVPILRTLTYPHEARVLALSQNAVRLIAIEPDHPGVEVPVPELPSDLLDTFNVEDPGIESHQRRLHSPEGQTPRLLAYTRAVDRAIAPVLRATRVPLILAATQPLAGMFRSITSATELLDATIDGNPDERTAAELDEAARTILDAHYAAELAADAERFETRRANGKAVTDLTDVARAAVAGAVATLYVDIDAHPVGALDTLTGTVSAESDPGRSLVDQIAAQVLAHGGRVLPLRRGEVPGGGELGAEVRFSV</sequence>
<dbReference type="Pfam" id="PF18855">
    <property type="entry name" value="baeRF_family11"/>
    <property type="match status" value="1"/>
</dbReference>
<name>A0A4R6RV73_9MICO</name>
<comment type="caution">
    <text evidence="1">The sequence shown here is derived from an EMBL/GenBank/DDBJ whole genome shotgun (WGS) entry which is preliminary data.</text>
</comment>
<dbReference type="EMBL" id="SNYA01000006">
    <property type="protein sequence ID" value="TDP90871.1"/>
    <property type="molecule type" value="Genomic_DNA"/>
</dbReference>
<dbReference type="Proteomes" id="UP000295601">
    <property type="component" value="Unassembled WGS sequence"/>
</dbReference>
<dbReference type="AlphaFoldDB" id="A0A4R6RV73"/>
<keyword evidence="2" id="KW-1185">Reference proteome</keyword>
<evidence type="ECO:0000313" key="1">
    <source>
        <dbReference type="EMBL" id="TDP90871.1"/>
    </source>
</evidence>
<protein>
    <recommendedName>
        <fullName evidence="3">Peptide subunit release factor 1 (ERF1)</fullName>
    </recommendedName>
</protein>
<gene>
    <name evidence="1" type="ORF">EDF62_2526</name>
</gene>
<accession>A0A4R6RV73</accession>
<dbReference type="OrthoDB" id="242138at2"/>
<dbReference type="InterPro" id="IPR041638">
    <property type="entry name" value="BaeRF_family11"/>
</dbReference>
<evidence type="ECO:0000313" key="2">
    <source>
        <dbReference type="Proteomes" id="UP000295601"/>
    </source>
</evidence>
<dbReference type="RefSeq" id="WP_133617251.1">
    <property type="nucleotide sequence ID" value="NZ_SNYA01000006.1"/>
</dbReference>
<reference evidence="1 2" key="1">
    <citation type="submission" date="2019-03" db="EMBL/GenBank/DDBJ databases">
        <title>Genomic analyses of the natural microbiome of Caenorhabditis elegans.</title>
        <authorList>
            <person name="Samuel B."/>
        </authorList>
    </citation>
    <scope>NUCLEOTIDE SEQUENCE [LARGE SCALE GENOMIC DNA]</scope>
    <source>
        <strain evidence="1 2">JUb18</strain>
    </source>
</reference>
<proteinExistence type="predicted"/>